<accession>A0A380ZV45</accession>
<organism evidence="2 3">
    <name type="scientific">Bergeyella zoohelcum</name>
    <dbReference type="NCBI Taxonomy" id="1015"/>
    <lineage>
        <taxon>Bacteria</taxon>
        <taxon>Pseudomonadati</taxon>
        <taxon>Bacteroidota</taxon>
        <taxon>Flavobacteriia</taxon>
        <taxon>Flavobacteriales</taxon>
        <taxon>Weeksellaceae</taxon>
        <taxon>Bergeyella</taxon>
    </lineage>
</organism>
<gene>
    <name evidence="2" type="ORF">NCTC11661_02021</name>
</gene>
<protein>
    <submittedName>
        <fullName evidence="2">Gas vesicle protein</fullName>
    </submittedName>
</protein>
<keyword evidence="1" id="KW-0472">Membrane</keyword>
<dbReference type="Proteomes" id="UP000255515">
    <property type="component" value="Unassembled WGS sequence"/>
</dbReference>
<name>A0A380ZV45_9FLAO</name>
<dbReference type="EMBL" id="UFTJ01000003">
    <property type="protein sequence ID" value="SUV52875.1"/>
    <property type="molecule type" value="Genomic_DNA"/>
</dbReference>
<reference evidence="2 3" key="1">
    <citation type="submission" date="2018-06" db="EMBL/GenBank/DDBJ databases">
        <authorList>
            <consortium name="Pathogen Informatics"/>
            <person name="Doyle S."/>
        </authorList>
    </citation>
    <scope>NUCLEOTIDE SEQUENCE [LARGE SCALE GENOMIC DNA]</scope>
    <source>
        <strain evidence="2 3">NCTC11661</strain>
    </source>
</reference>
<sequence length="40" mass="4015">MARKGNTATVLAGLLAGAAAGVILGMLFAPEDGKTTRKKN</sequence>
<dbReference type="InterPro" id="IPR024623">
    <property type="entry name" value="YtxH"/>
</dbReference>
<feature type="transmembrane region" description="Helical" evidence="1">
    <location>
        <begin position="6"/>
        <end position="29"/>
    </location>
</feature>
<dbReference type="Pfam" id="PF12732">
    <property type="entry name" value="YtxH"/>
    <property type="match status" value="1"/>
</dbReference>
<keyword evidence="1" id="KW-1133">Transmembrane helix</keyword>
<proteinExistence type="predicted"/>
<keyword evidence="1" id="KW-0812">Transmembrane</keyword>
<evidence type="ECO:0000256" key="1">
    <source>
        <dbReference type="SAM" id="Phobius"/>
    </source>
</evidence>
<dbReference type="AlphaFoldDB" id="A0A380ZV45"/>
<evidence type="ECO:0000313" key="3">
    <source>
        <dbReference type="Proteomes" id="UP000255515"/>
    </source>
</evidence>
<evidence type="ECO:0000313" key="2">
    <source>
        <dbReference type="EMBL" id="SUV52875.1"/>
    </source>
</evidence>